<keyword evidence="10" id="KW-0067">ATP-binding</keyword>
<evidence type="ECO:0000256" key="16">
    <source>
        <dbReference type="ARBA" id="ARBA00042156"/>
    </source>
</evidence>
<evidence type="ECO:0000313" key="18">
    <source>
        <dbReference type="EMBL" id="QGU02925.1"/>
    </source>
</evidence>
<keyword evidence="4" id="KW-0677">Repeat</keyword>
<dbReference type="Proteomes" id="UP000427071">
    <property type="component" value="Chromosome"/>
</dbReference>
<evidence type="ECO:0000256" key="15">
    <source>
        <dbReference type="ARBA" id="ARBA00039316"/>
    </source>
</evidence>
<proteinExistence type="inferred from homology"/>
<dbReference type="InterPro" id="IPR003593">
    <property type="entry name" value="AAA+_ATPase"/>
</dbReference>
<evidence type="ECO:0000256" key="9">
    <source>
        <dbReference type="ARBA" id="ARBA00022833"/>
    </source>
</evidence>
<dbReference type="PANTHER" id="PTHR43152">
    <property type="entry name" value="UVRABC SYSTEM PROTEIN A"/>
    <property type="match status" value="1"/>
</dbReference>
<reference evidence="19" key="1">
    <citation type="submission" date="2019-11" db="EMBL/GenBank/DDBJ databases">
        <title>Complete genome sequence of Corynebacterium kalinowskii 1959, a novel Corynebacterium species isolated from soil of a small paddock in Vilsendorf, Germany.</title>
        <authorList>
            <person name="Schaffert L."/>
            <person name="Ruwe M."/>
            <person name="Milse J."/>
            <person name="Hanuschka K."/>
            <person name="Ortseifen V."/>
            <person name="Droste J."/>
            <person name="Brandt D."/>
            <person name="Schlueter L."/>
            <person name="Kutter Y."/>
            <person name="Vinke S."/>
            <person name="Viehoefer P."/>
            <person name="Jacob L."/>
            <person name="Luebke N.-C."/>
            <person name="Schulte-Berndt E."/>
            <person name="Hain C."/>
            <person name="Linder M."/>
            <person name="Schmidt P."/>
            <person name="Wollenschlaeger L."/>
            <person name="Luttermann T."/>
            <person name="Thieme E."/>
            <person name="Hassa J."/>
            <person name="Haak M."/>
            <person name="Wittchen M."/>
            <person name="Mentz A."/>
            <person name="Persicke M."/>
            <person name="Busche T."/>
            <person name="Ruckert C."/>
        </authorList>
    </citation>
    <scope>NUCLEOTIDE SEQUENCE [LARGE SCALE GENOMIC DNA]</scope>
    <source>
        <strain evidence="19">1959</strain>
    </source>
</reference>
<dbReference type="Gene3D" id="1.20.1580.10">
    <property type="entry name" value="ABC transporter ATPase like domain"/>
    <property type="match status" value="2"/>
</dbReference>
<keyword evidence="12" id="KW-0238">DNA-binding</keyword>
<accession>A0A6B8VVH9</accession>
<name>A0A6B8VVH9_9CORY</name>
<keyword evidence="9" id="KW-0862">Zinc</keyword>
<evidence type="ECO:0000256" key="2">
    <source>
        <dbReference type="ARBA" id="ARBA00022490"/>
    </source>
</evidence>
<dbReference type="SUPFAM" id="SSF52540">
    <property type="entry name" value="P-loop containing nucleoside triphosphate hydrolases"/>
    <property type="match status" value="2"/>
</dbReference>
<dbReference type="EMBL" id="CP046452">
    <property type="protein sequence ID" value="QGU02925.1"/>
    <property type="molecule type" value="Genomic_DNA"/>
</dbReference>
<organism evidence="18 19">
    <name type="scientific">Corynebacterium kalinowskii</name>
    <dbReference type="NCBI Taxonomy" id="2675216"/>
    <lineage>
        <taxon>Bacteria</taxon>
        <taxon>Bacillati</taxon>
        <taxon>Actinomycetota</taxon>
        <taxon>Actinomycetes</taxon>
        <taxon>Mycobacteriales</taxon>
        <taxon>Corynebacteriaceae</taxon>
        <taxon>Corynebacterium</taxon>
    </lineage>
</organism>
<keyword evidence="3" id="KW-0479">Metal-binding</keyword>
<dbReference type="PROSITE" id="PS50893">
    <property type="entry name" value="ABC_TRANSPORTER_2"/>
    <property type="match status" value="1"/>
</dbReference>
<dbReference type="Gene3D" id="3.40.50.300">
    <property type="entry name" value="P-loop containing nucleotide triphosphate hydrolases"/>
    <property type="match status" value="3"/>
</dbReference>
<feature type="domain" description="ABC transporter" evidence="17">
    <location>
        <begin position="453"/>
        <end position="747"/>
    </location>
</feature>
<dbReference type="AlphaFoldDB" id="A0A6B8VVH9"/>
<evidence type="ECO:0000256" key="12">
    <source>
        <dbReference type="ARBA" id="ARBA00023125"/>
    </source>
</evidence>
<evidence type="ECO:0000256" key="10">
    <source>
        <dbReference type="ARBA" id="ARBA00022840"/>
    </source>
</evidence>
<dbReference type="Pfam" id="PF17755">
    <property type="entry name" value="UvrA_DNA-bind"/>
    <property type="match status" value="1"/>
</dbReference>
<keyword evidence="11" id="KW-0267">Excision nuclease</keyword>
<evidence type="ECO:0000256" key="1">
    <source>
        <dbReference type="ARBA" id="ARBA00004496"/>
    </source>
</evidence>
<evidence type="ECO:0000256" key="8">
    <source>
        <dbReference type="ARBA" id="ARBA00022771"/>
    </source>
</evidence>
<sequence length="749" mass="80630">MTQHPADTHDIIKVRGARVNNLKNVDLDIPKRRLNVFTGVSGSGKSSLVFGTVAAESRRLIDETYSTFIQGFMPTLPRPEVESLENLSPAIIIDQERMGANSRSTVGTATDAHAILRLLFSRLSEPHVGTSSAFSFNLPDGWCPTCEGSGQAATLNEKKIIDETKSLNDGAITAPGHNVGEWYWKTYGETGLFDLGKPIKDFSKQDRDMLMYAEPQKIKVDGKNTSYEGLITRVRRLWIDRAEPPKAKQIVNFVADIATTSTCPDCQGARLKEAARTATVNGKTIGELASMQVGDLVGFVEKLGADVGPARDNLLGILTSMVDIGLGYLSLDREAGTLSGGEAQRVKMIRHLGSPLSDVTYVFDEPTIGLHPHDIARMNSLLHDIRDKGNTVLVVEHKPEVILAADNIIDIGPGSGSDGGEVVFMGTPEELKGEDSLTAKYLHTKLELREPRTPTGELTIEGVSRNNVCDVTVTFPLGVLTTVTGVAGSGKSSLVAAALEDRDDVLVVDQTAIRGSRRSNPATYTGILDKIRSKFAKENGVKPALFSSNSDGACPTCKGLGVVYVDLSFTAGVATTCEECGGKRFKDEVLQYKVEGKDISEVLDMSVGQAVKVFKTGEINKVLKRLINVGLPYIKLGQPLTTLSGGERQRLKLAARMTEKAPIIVLDEPTSGLHLADTQTLINMMHDLVDDGRTVIAIEHNLAVMAAADHIIDIGPSAGHDGGRIVFEGAPKDMVNTDTTTATYLKKAT</sequence>
<keyword evidence="2" id="KW-0963">Cytoplasm</keyword>
<evidence type="ECO:0000313" key="19">
    <source>
        <dbReference type="Proteomes" id="UP000427071"/>
    </source>
</evidence>
<dbReference type="InterPro" id="IPR003439">
    <property type="entry name" value="ABC_transporter-like_ATP-bd"/>
</dbReference>
<evidence type="ECO:0000256" key="6">
    <source>
        <dbReference type="ARBA" id="ARBA00022763"/>
    </source>
</evidence>
<evidence type="ECO:0000256" key="14">
    <source>
        <dbReference type="ARBA" id="ARBA00038000"/>
    </source>
</evidence>
<keyword evidence="8" id="KW-0863">Zinc-finger</keyword>
<dbReference type="GO" id="GO:0005524">
    <property type="term" value="F:ATP binding"/>
    <property type="evidence" value="ECO:0007669"/>
    <property type="project" value="UniProtKB-KW"/>
</dbReference>
<comment type="similarity">
    <text evidence="14">Belongs to the ABC transporter superfamily. UvrA family.</text>
</comment>
<dbReference type="SMART" id="SM00382">
    <property type="entry name" value="AAA"/>
    <property type="match status" value="1"/>
</dbReference>
<keyword evidence="19" id="KW-1185">Reference proteome</keyword>
<dbReference type="CDD" id="cd03270">
    <property type="entry name" value="ABC_UvrA_I"/>
    <property type="match status" value="1"/>
</dbReference>
<dbReference type="PANTHER" id="PTHR43152:SF2">
    <property type="entry name" value="DRUG RESISTANCE ABC TRANSPORTER"/>
    <property type="match status" value="1"/>
</dbReference>
<keyword evidence="13" id="KW-0234">DNA repair</keyword>
<dbReference type="Pfam" id="PF00005">
    <property type="entry name" value="ABC_tran"/>
    <property type="match status" value="1"/>
</dbReference>
<dbReference type="GO" id="GO:0004518">
    <property type="term" value="F:nuclease activity"/>
    <property type="evidence" value="ECO:0007669"/>
    <property type="project" value="UniProtKB-KW"/>
</dbReference>
<dbReference type="GO" id="GO:0005737">
    <property type="term" value="C:cytoplasm"/>
    <property type="evidence" value="ECO:0007669"/>
    <property type="project" value="UniProtKB-SubCell"/>
</dbReference>
<dbReference type="InterPro" id="IPR027417">
    <property type="entry name" value="P-loop_NTPase"/>
</dbReference>
<dbReference type="GO" id="GO:0006281">
    <property type="term" value="P:DNA repair"/>
    <property type="evidence" value="ECO:0007669"/>
    <property type="project" value="UniProtKB-KW"/>
</dbReference>
<evidence type="ECO:0000259" key="17">
    <source>
        <dbReference type="PROSITE" id="PS50893"/>
    </source>
</evidence>
<dbReference type="GO" id="GO:0016887">
    <property type="term" value="F:ATP hydrolysis activity"/>
    <property type="evidence" value="ECO:0007669"/>
    <property type="project" value="InterPro"/>
</dbReference>
<dbReference type="RefSeq" id="WP_156193262.1">
    <property type="nucleotide sequence ID" value="NZ_CP046452.1"/>
</dbReference>
<dbReference type="KEGG" id="ckw:CKALI_10370"/>
<evidence type="ECO:0000256" key="11">
    <source>
        <dbReference type="ARBA" id="ARBA00022881"/>
    </source>
</evidence>
<dbReference type="GO" id="GO:0003677">
    <property type="term" value="F:DNA binding"/>
    <property type="evidence" value="ECO:0007669"/>
    <property type="project" value="UniProtKB-KW"/>
</dbReference>
<dbReference type="InterPro" id="IPR041552">
    <property type="entry name" value="UvrA_DNA-bd"/>
</dbReference>
<comment type="subcellular location">
    <subcellularLocation>
        <location evidence="1">Cytoplasm</location>
    </subcellularLocation>
</comment>
<keyword evidence="7" id="KW-0228">DNA excision</keyword>
<gene>
    <name evidence="18" type="primary">uvrA2</name>
    <name evidence="18" type="ORF">CKALI_10370</name>
</gene>
<protein>
    <recommendedName>
        <fullName evidence="15">UvrABC system protein A</fullName>
    </recommendedName>
    <alternativeName>
        <fullName evidence="16">Excinuclease ABC subunit A</fullName>
    </alternativeName>
</protein>
<evidence type="ECO:0000256" key="4">
    <source>
        <dbReference type="ARBA" id="ARBA00022737"/>
    </source>
</evidence>
<dbReference type="Gene3D" id="1.10.8.280">
    <property type="entry name" value="ABC transporter ATPase domain-like"/>
    <property type="match status" value="1"/>
</dbReference>
<keyword evidence="5" id="KW-0547">Nucleotide-binding</keyword>
<dbReference type="GO" id="GO:0008270">
    <property type="term" value="F:zinc ion binding"/>
    <property type="evidence" value="ECO:0007669"/>
    <property type="project" value="UniProtKB-KW"/>
</dbReference>
<evidence type="ECO:0000256" key="7">
    <source>
        <dbReference type="ARBA" id="ARBA00022769"/>
    </source>
</evidence>
<evidence type="ECO:0000256" key="13">
    <source>
        <dbReference type="ARBA" id="ARBA00023204"/>
    </source>
</evidence>
<keyword evidence="6" id="KW-0227">DNA damage</keyword>
<evidence type="ECO:0000256" key="3">
    <source>
        <dbReference type="ARBA" id="ARBA00022723"/>
    </source>
</evidence>
<evidence type="ECO:0000256" key="5">
    <source>
        <dbReference type="ARBA" id="ARBA00022741"/>
    </source>
</evidence>